<dbReference type="EMBL" id="CP042433">
    <property type="protein sequence ID" value="QEC56392.1"/>
    <property type="molecule type" value="Genomic_DNA"/>
</dbReference>
<protein>
    <submittedName>
        <fullName evidence="2">Uncharacterized protein</fullName>
    </submittedName>
</protein>
<evidence type="ECO:0000313" key="3">
    <source>
        <dbReference type="Proteomes" id="UP000321204"/>
    </source>
</evidence>
<proteinExistence type="predicted"/>
<dbReference type="OrthoDB" id="676939at2"/>
<sequence>MKLLKTGALALLLTAACLHATAQTSKPPINEPNYNKPKVFADLPEKLSLRIADAEALLNLPVGTQVNAAVANGFPLVGTVVSKSSPSDLTVQSIVIRSAGRQNATFTFTRIKNADGSFSYKGRMMGKTAGDALEITKEGTGYVLRKKGYYDLVNE</sequence>
<evidence type="ECO:0000313" key="2">
    <source>
        <dbReference type="EMBL" id="QEC56392.1"/>
    </source>
</evidence>
<feature type="signal peptide" evidence="1">
    <location>
        <begin position="1"/>
        <end position="22"/>
    </location>
</feature>
<evidence type="ECO:0000256" key="1">
    <source>
        <dbReference type="SAM" id="SignalP"/>
    </source>
</evidence>
<accession>A0A5B8UJ17</accession>
<gene>
    <name evidence="2" type="ORF">FSB75_10980</name>
</gene>
<reference evidence="2 3" key="1">
    <citation type="journal article" date="2015" name="Int. J. Syst. Evol. Microbiol.">
        <title>Flavisolibacter ginsenosidimutans sp. nov., with ginsenoside-converting activity isolated from soil used for cultivating ginseng.</title>
        <authorList>
            <person name="Zhao Y."/>
            <person name="Liu Q."/>
            <person name="Kang M.S."/>
            <person name="Jin F."/>
            <person name="Yu H."/>
            <person name="Im W.T."/>
        </authorList>
    </citation>
    <scope>NUCLEOTIDE SEQUENCE [LARGE SCALE GENOMIC DNA]</scope>
    <source>
        <strain evidence="2 3">Gsoil 636</strain>
    </source>
</reference>
<keyword evidence="1" id="KW-0732">Signal</keyword>
<dbReference type="Proteomes" id="UP000321204">
    <property type="component" value="Chromosome"/>
</dbReference>
<name>A0A5B8UJ17_9BACT</name>
<dbReference type="KEGG" id="fgg:FSB75_10980"/>
<dbReference type="RefSeq" id="WP_146787017.1">
    <property type="nucleotide sequence ID" value="NZ_BAABIO010000001.1"/>
</dbReference>
<dbReference type="PROSITE" id="PS51257">
    <property type="entry name" value="PROKAR_LIPOPROTEIN"/>
    <property type="match status" value="1"/>
</dbReference>
<feature type="chain" id="PRO_5022707371" evidence="1">
    <location>
        <begin position="23"/>
        <end position="155"/>
    </location>
</feature>
<keyword evidence="3" id="KW-1185">Reference proteome</keyword>
<organism evidence="2 3">
    <name type="scientific">Flavisolibacter ginsenosidimutans</name>
    <dbReference type="NCBI Taxonomy" id="661481"/>
    <lineage>
        <taxon>Bacteria</taxon>
        <taxon>Pseudomonadati</taxon>
        <taxon>Bacteroidota</taxon>
        <taxon>Chitinophagia</taxon>
        <taxon>Chitinophagales</taxon>
        <taxon>Chitinophagaceae</taxon>
        <taxon>Flavisolibacter</taxon>
    </lineage>
</organism>
<dbReference type="AlphaFoldDB" id="A0A5B8UJ17"/>